<dbReference type="InterPro" id="IPR001254">
    <property type="entry name" value="Trypsin_dom"/>
</dbReference>
<name>A0A9J7EEJ1_SPOLT</name>
<dbReference type="SUPFAM" id="SSF50494">
    <property type="entry name" value="Trypsin-like serine proteases"/>
    <property type="match status" value="2"/>
</dbReference>
<feature type="domain" description="Peptidase S1" evidence="6">
    <location>
        <begin position="47"/>
        <end position="287"/>
    </location>
</feature>
<feature type="chain" id="PRO_5039908392" evidence="5">
    <location>
        <begin position="20"/>
        <end position="571"/>
    </location>
</feature>
<dbReference type="PANTHER" id="PTHR24276:SF91">
    <property type="entry name" value="AT26814P-RELATED"/>
    <property type="match status" value="1"/>
</dbReference>
<dbReference type="SMART" id="SM00020">
    <property type="entry name" value="Tryp_SPc"/>
    <property type="match status" value="2"/>
</dbReference>
<dbReference type="PROSITE" id="PS50240">
    <property type="entry name" value="TRYPSIN_DOM"/>
    <property type="match status" value="2"/>
</dbReference>
<feature type="domain" description="Peptidase S1" evidence="6">
    <location>
        <begin position="329"/>
        <end position="571"/>
    </location>
</feature>
<dbReference type="PROSITE" id="PS00134">
    <property type="entry name" value="TRYPSIN_HIS"/>
    <property type="match status" value="2"/>
</dbReference>
<dbReference type="GO" id="GO:0004252">
    <property type="term" value="F:serine-type endopeptidase activity"/>
    <property type="evidence" value="ECO:0007669"/>
    <property type="project" value="InterPro"/>
</dbReference>
<evidence type="ECO:0000313" key="7">
    <source>
        <dbReference type="Proteomes" id="UP000301870"/>
    </source>
</evidence>
<keyword evidence="7" id="KW-1185">Reference proteome</keyword>
<reference evidence="8" key="1">
    <citation type="submission" date="2025-08" db="UniProtKB">
        <authorList>
            <consortium name="RefSeq"/>
        </authorList>
    </citation>
    <scope>IDENTIFICATION</scope>
    <source>
        <strain evidence="8">Ishihara</strain>
        <tissue evidence="8">Whole body</tissue>
    </source>
</reference>
<keyword evidence="1" id="KW-0645">Protease</keyword>
<organism evidence="7 8">
    <name type="scientific">Spodoptera litura</name>
    <name type="common">Asian cotton leafworm</name>
    <dbReference type="NCBI Taxonomy" id="69820"/>
    <lineage>
        <taxon>Eukaryota</taxon>
        <taxon>Metazoa</taxon>
        <taxon>Ecdysozoa</taxon>
        <taxon>Arthropoda</taxon>
        <taxon>Hexapoda</taxon>
        <taxon>Insecta</taxon>
        <taxon>Pterygota</taxon>
        <taxon>Neoptera</taxon>
        <taxon>Endopterygota</taxon>
        <taxon>Lepidoptera</taxon>
        <taxon>Glossata</taxon>
        <taxon>Ditrysia</taxon>
        <taxon>Noctuoidea</taxon>
        <taxon>Noctuidae</taxon>
        <taxon>Amphipyrinae</taxon>
        <taxon>Spodoptera</taxon>
    </lineage>
</organism>
<dbReference type="RefSeq" id="XP_022827047.1">
    <property type="nucleotide sequence ID" value="XM_022971279.1"/>
</dbReference>
<dbReference type="GeneID" id="111356794"/>
<dbReference type="InterPro" id="IPR009003">
    <property type="entry name" value="Peptidase_S1_PA"/>
</dbReference>
<accession>A0A9J7EEJ1</accession>
<dbReference type="KEGG" id="sliu:111356794"/>
<keyword evidence="5" id="KW-0732">Signal</keyword>
<dbReference type="CDD" id="cd00190">
    <property type="entry name" value="Tryp_SPc"/>
    <property type="match status" value="2"/>
</dbReference>
<evidence type="ECO:0000256" key="5">
    <source>
        <dbReference type="SAM" id="SignalP"/>
    </source>
</evidence>
<sequence length="571" mass="61478">MDYKAGLLVFITLLIGSLALPTPEDAFFEVDDDISIFFDQTDVNARIVGGSPAAIGGHPHMVAMTSGAVVRSFHCGASLISQRTVLTAAHCIDAVFRDGALVSTFRLNIGSNLWNGGTDYVVARNVTHPNWYRPTIKEDIGVLITAINVALSNLVQPVPLTYDFIVGGVPSIVAGWGRVRADGAISRQLLELRTRTLDGADCMIHVARAGILLGSSNAPPIDTRFEICAFHSPTLGTCNGDSGSALRRASDGHQIGIVSWGFNCALGAPDMYVRVSTYQDWLRSVISYMPDVHALWWWPGAFPTPEDVFIEKDDDVFTFFDQTDVNARIVGGSPAAIGSHPHMVAMTFGAVLRSFLCGASLISQRTVLTAAHCIDAVFRDGALVSTLRLNIGSNFWNGGTDYIVARNVTHPNWHRPTVKQDIGVLITAINVALSNLVQPVPLTYDYIGGGVPSIVAGWGLVRANSHISMQLLELRVSTLDGADCMTHVARVDLVQGTSRYGVAIIDPRFEICTYHSPGLGTCNGDSGSALRRAIDGHQIGIVSWGFACAVGAPDMFVRVSTYQNWLRSVIV</sequence>
<dbReference type="Pfam" id="PF00089">
    <property type="entry name" value="Trypsin"/>
    <property type="match status" value="2"/>
</dbReference>
<keyword evidence="4" id="KW-1015">Disulfide bond</keyword>
<keyword evidence="3" id="KW-0720">Serine protease</keyword>
<dbReference type="PANTHER" id="PTHR24276">
    <property type="entry name" value="POLYSERASE-RELATED"/>
    <property type="match status" value="1"/>
</dbReference>
<dbReference type="InterPro" id="IPR050430">
    <property type="entry name" value="Peptidase_S1"/>
</dbReference>
<feature type="signal peptide" evidence="5">
    <location>
        <begin position="1"/>
        <end position="19"/>
    </location>
</feature>
<evidence type="ECO:0000259" key="6">
    <source>
        <dbReference type="PROSITE" id="PS50240"/>
    </source>
</evidence>
<evidence type="ECO:0000256" key="2">
    <source>
        <dbReference type="ARBA" id="ARBA00022801"/>
    </source>
</evidence>
<evidence type="ECO:0000256" key="4">
    <source>
        <dbReference type="ARBA" id="ARBA00023157"/>
    </source>
</evidence>
<gene>
    <name evidence="8" type="primary">LOC111356794</name>
</gene>
<protein>
    <submittedName>
        <fullName evidence="8">Transmembrane protease serine 9-like</fullName>
    </submittedName>
</protein>
<dbReference type="GO" id="GO:0006508">
    <property type="term" value="P:proteolysis"/>
    <property type="evidence" value="ECO:0007669"/>
    <property type="project" value="UniProtKB-KW"/>
</dbReference>
<dbReference type="AlphaFoldDB" id="A0A9J7EEJ1"/>
<evidence type="ECO:0000313" key="8">
    <source>
        <dbReference type="RefSeq" id="XP_022827047.1"/>
    </source>
</evidence>
<dbReference type="Gene3D" id="2.40.10.10">
    <property type="entry name" value="Trypsin-like serine proteases"/>
    <property type="match status" value="3"/>
</dbReference>
<dbReference type="Proteomes" id="UP000301870">
    <property type="component" value="Chromosome 23"/>
</dbReference>
<keyword evidence="2" id="KW-0378">Hydrolase</keyword>
<evidence type="ECO:0000256" key="1">
    <source>
        <dbReference type="ARBA" id="ARBA00022670"/>
    </source>
</evidence>
<dbReference type="OrthoDB" id="5565075at2759"/>
<dbReference type="InterPro" id="IPR018114">
    <property type="entry name" value="TRYPSIN_HIS"/>
</dbReference>
<proteinExistence type="predicted"/>
<evidence type="ECO:0000256" key="3">
    <source>
        <dbReference type="ARBA" id="ARBA00022825"/>
    </source>
</evidence>
<dbReference type="InterPro" id="IPR043504">
    <property type="entry name" value="Peptidase_S1_PA_chymotrypsin"/>
</dbReference>